<dbReference type="Proteomes" id="UP000662200">
    <property type="component" value="Unassembled WGS sequence"/>
</dbReference>
<comment type="caution">
    <text evidence="1">The sequence shown here is derived from an EMBL/GenBank/DDBJ whole genome shotgun (WGS) entry which is preliminary data.</text>
</comment>
<sequence length="103" mass="11616">MESVSDRRVQKVAVDADGAVDRRCPSRTSLHTARGNMNLDFVGKDPASKNDGSPTVYRCTERQSWVIQGRKLDAQTHARLNIPDDEDAVEVPFRMLPFLMQKD</sequence>
<name>A0A8J3BVD0_9ACTN</name>
<reference evidence="1" key="1">
    <citation type="journal article" date="2014" name="Int. J. Syst. Evol. Microbiol.">
        <title>Complete genome sequence of Corynebacterium casei LMG S-19264T (=DSM 44701T), isolated from a smear-ripened cheese.</title>
        <authorList>
            <consortium name="US DOE Joint Genome Institute (JGI-PGF)"/>
            <person name="Walter F."/>
            <person name="Albersmeier A."/>
            <person name="Kalinowski J."/>
            <person name="Ruckert C."/>
        </authorList>
    </citation>
    <scope>NUCLEOTIDE SEQUENCE</scope>
    <source>
        <strain evidence="1">JCM 3091</strain>
    </source>
</reference>
<organism evidence="1 2">
    <name type="scientific">Pilimelia terevasa</name>
    <dbReference type="NCBI Taxonomy" id="53372"/>
    <lineage>
        <taxon>Bacteria</taxon>
        <taxon>Bacillati</taxon>
        <taxon>Actinomycetota</taxon>
        <taxon>Actinomycetes</taxon>
        <taxon>Micromonosporales</taxon>
        <taxon>Micromonosporaceae</taxon>
        <taxon>Pilimelia</taxon>
    </lineage>
</organism>
<evidence type="ECO:0000313" key="2">
    <source>
        <dbReference type="Proteomes" id="UP000662200"/>
    </source>
</evidence>
<gene>
    <name evidence="1" type="ORF">GCM10010124_28780</name>
</gene>
<proteinExistence type="predicted"/>
<keyword evidence="2" id="KW-1185">Reference proteome</keyword>
<dbReference type="EMBL" id="BMQC01000009">
    <property type="protein sequence ID" value="GGK34422.1"/>
    <property type="molecule type" value="Genomic_DNA"/>
</dbReference>
<dbReference type="RefSeq" id="WP_229789685.1">
    <property type="nucleotide sequence ID" value="NZ_BMQC01000009.1"/>
</dbReference>
<reference evidence="1" key="2">
    <citation type="submission" date="2020-09" db="EMBL/GenBank/DDBJ databases">
        <authorList>
            <person name="Sun Q."/>
            <person name="Ohkuma M."/>
        </authorList>
    </citation>
    <scope>NUCLEOTIDE SEQUENCE</scope>
    <source>
        <strain evidence="1">JCM 3091</strain>
    </source>
</reference>
<dbReference type="AlphaFoldDB" id="A0A8J3BVD0"/>
<protein>
    <submittedName>
        <fullName evidence="1">Uncharacterized protein</fullName>
    </submittedName>
</protein>
<accession>A0A8J3BVD0</accession>
<evidence type="ECO:0000313" key="1">
    <source>
        <dbReference type="EMBL" id="GGK34422.1"/>
    </source>
</evidence>